<dbReference type="FunFam" id="3.40.50.12780:FF:000012">
    <property type="entry name" value="Non-ribosomal peptide synthetase"/>
    <property type="match status" value="2"/>
</dbReference>
<feature type="region of interest" description="Disordered" evidence="9">
    <location>
        <begin position="1853"/>
        <end position="1884"/>
    </location>
</feature>
<dbReference type="Proteomes" id="UP000199111">
    <property type="component" value="Unassembled WGS sequence"/>
</dbReference>
<comment type="pathway">
    <text evidence="2">Siderophore biosynthesis; mycobactin biosynthesis.</text>
</comment>
<keyword evidence="6" id="KW-0597">Phosphoprotein</keyword>
<dbReference type="InterPro" id="IPR042099">
    <property type="entry name" value="ANL_N_sf"/>
</dbReference>
<feature type="domain" description="Carrier" evidence="10">
    <location>
        <begin position="2267"/>
        <end position="2342"/>
    </location>
</feature>
<dbReference type="Gene3D" id="3.40.50.12780">
    <property type="entry name" value="N-terminal domain of ligase-like"/>
    <property type="match status" value="2"/>
</dbReference>
<keyword evidence="12" id="KW-1185">Reference proteome</keyword>
<dbReference type="PROSITE" id="PS50075">
    <property type="entry name" value="CARRIER"/>
    <property type="match status" value="3"/>
</dbReference>
<dbReference type="InterPro" id="IPR009081">
    <property type="entry name" value="PP-bd_ACP"/>
</dbReference>
<dbReference type="CDD" id="cd12114">
    <property type="entry name" value="A_NRPS_TlmIV_like"/>
    <property type="match status" value="2"/>
</dbReference>
<feature type="domain" description="Carrier" evidence="10">
    <location>
        <begin position="167"/>
        <end position="240"/>
    </location>
</feature>
<dbReference type="InterPro" id="IPR045851">
    <property type="entry name" value="AMP-bd_C_sf"/>
</dbReference>
<dbReference type="NCBIfam" id="TIGR01733">
    <property type="entry name" value="AA-adenyl-dom"/>
    <property type="match status" value="2"/>
</dbReference>
<comment type="similarity">
    <text evidence="3">Belongs to the ATP-dependent AMP-binding enzyme family. MbtB subfamily.</text>
</comment>
<organism evidence="11 12">
    <name type="scientific">Streptosporangium canum</name>
    <dbReference type="NCBI Taxonomy" id="324952"/>
    <lineage>
        <taxon>Bacteria</taxon>
        <taxon>Bacillati</taxon>
        <taxon>Actinomycetota</taxon>
        <taxon>Actinomycetes</taxon>
        <taxon>Streptosporangiales</taxon>
        <taxon>Streptosporangiaceae</taxon>
        <taxon>Streptosporangium</taxon>
    </lineage>
</organism>
<dbReference type="Pfam" id="PF00550">
    <property type="entry name" value="PP-binding"/>
    <property type="match status" value="3"/>
</dbReference>
<name>A0A1I3JH99_9ACTN</name>
<feature type="domain" description="Carrier" evidence="10">
    <location>
        <begin position="1198"/>
        <end position="1273"/>
    </location>
</feature>
<dbReference type="PANTHER" id="PTHR45527">
    <property type="entry name" value="NONRIBOSOMAL PEPTIDE SYNTHETASE"/>
    <property type="match status" value="1"/>
</dbReference>
<keyword evidence="5" id="KW-0596">Phosphopantetheine</keyword>
<dbReference type="InterPro" id="IPR057737">
    <property type="entry name" value="Condensation_MtbB-like"/>
</dbReference>
<dbReference type="GO" id="GO:0043041">
    <property type="term" value="P:amino acid activation for nonribosomal peptide biosynthetic process"/>
    <property type="evidence" value="ECO:0007669"/>
    <property type="project" value="TreeGrafter"/>
</dbReference>
<dbReference type="Gene3D" id="3.30.559.10">
    <property type="entry name" value="Chloramphenicol acetyltransferase-like domain"/>
    <property type="match status" value="2"/>
</dbReference>
<feature type="compositionally biased region" description="Low complexity" evidence="9">
    <location>
        <begin position="146"/>
        <end position="155"/>
    </location>
</feature>
<evidence type="ECO:0000256" key="5">
    <source>
        <dbReference type="ARBA" id="ARBA00022450"/>
    </source>
</evidence>
<evidence type="ECO:0000259" key="10">
    <source>
        <dbReference type="PROSITE" id="PS50075"/>
    </source>
</evidence>
<dbReference type="InterPro" id="IPR036736">
    <property type="entry name" value="ACP-like_sf"/>
</dbReference>
<dbReference type="InterPro" id="IPR023213">
    <property type="entry name" value="CAT-like_dom_sf"/>
</dbReference>
<dbReference type="Pfam" id="PF00501">
    <property type="entry name" value="AMP-binding"/>
    <property type="match status" value="2"/>
</dbReference>
<dbReference type="GO" id="GO:0031177">
    <property type="term" value="F:phosphopantetheine binding"/>
    <property type="evidence" value="ECO:0007669"/>
    <property type="project" value="InterPro"/>
</dbReference>
<evidence type="ECO:0000256" key="3">
    <source>
        <dbReference type="ARBA" id="ARBA00007380"/>
    </source>
</evidence>
<evidence type="ECO:0000256" key="6">
    <source>
        <dbReference type="ARBA" id="ARBA00022553"/>
    </source>
</evidence>
<evidence type="ECO:0000256" key="7">
    <source>
        <dbReference type="ARBA" id="ARBA00022598"/>
    </source>
</evidence>
<feature type="compositionally biased region" description="Low complexity" evidence="9">
    <location>
        <begin position="1853"/>
        <end position="1862"/>
    </location>
</feature>
<accession>A0A1I3JH99</accession>
<dbReference type="GO" id="GO:0016874">
    <property type="term" value="F:ligase activity"/>
    <property type="evidence" value="ECO:0007669"/>
    <property type="project" value="UniProtKB-KW"/>
</dbReference>
<dbReference type="InterPro" id="IPR010071">
    <property type="entry name" value="AA_adenyl_dom"/>
</dbReference>
<evidence type="ECO:0000256" key="2">
    <source>
        <dbReference type="ARBA" id="ARBA00005102"/>
    </source>
</evidence>
<dbReference type="InterPro" id="IPR029058">
    <property type="entry name" value="AB_hydrolase_fold"/>
</dbReference>
<dbReference type="GO" id="GO:0000036">
    <property type="term" value="F:acyl carrier activity"/>
    <property type="evidence" value="ECO:0007669"/>
    <property type="project" value="TreeGrafter"/>
</dbReference>
<dbReference type="SMART" id="SM00823">
    <property type="entry name" value="PKS_PP"/>
    <property type="match status" value="3"/>
</dbReference>
<evidence type="ECO:0000313" key="11">
    <source>
        <dbReference type="EMBL" id="SFI59554.1"/>
    </source>
</evidence>
<dbReference type="PROSITE" id="PS00012">
    <property type="entry name" value="PHOSPHOPANTETHEINE"/>
    <property type="match status" value="1"/>
</dbReference>
<reference evidence="12" key="1">
    <citation type="submission" date="2016-10" db="EMBL/GenBank/DDBJ databases">
        <authorList>
            <person name="Varghese N."/>
            <person name="Submissions S."/>
        </authorList>
    </citation>
    <scope>NUCLEOTIDE SEQUENCE [LARGE SCALE GENOMIC DNA]</scope>
    <source>
        <strain evidence="12">CGMCC 4.2126</strain>
    </source>
</reference>
<dbReference type="InterPro" id="IPR020806">
    <property type="entry name" value="PKS_PP-bd"/>
</dbReference>
<dbReference type="Gene3D" id="1.10.1200.10">
    <property type="entry name" value="ACP-like"/>
    <property type="match status" value="2"/>
</dbReference>
<dbReference type="GO" id="GO:0044550">
    <property type="term" value="P:secondary metabolite biosynthetic process"/>
    <property type="evidence" value="ECO:0007669"/>
    <property type="project" value="TreeGrafter"/>
</dbReference>
<dbReference type="InterPro" id="IPR020845">
    <property type="entry name" value="AMP-binding_CS"/>
</dbReference>
<evidence type="ECO:0000256" key="8">
    <source>
        <dbReference type="ARBA" id="ARBA00033440"/>
    </source>
</evidence>
<dbReference type="Pfam" id="PF13193">
    <property type="entry name" value="AMP-binding_C"/>
    <property type="match status" value="2"/>
</dbReference>
<sequence>MWDMATRRHDLTVQDRIHRPEDLERTLAGATGRPCRVLQPISGGGLLLAAEIDRDLPQAWLTELVGRMRAAVAGEHEVVAETVALVAPGQLGPDTGDGPGRSALLNRYRHGEIEVLHVDSLSPAPRPATGEWAGQAPGRSGGPGGRPAAADAGPGETPGGRPADAGPLTLDAVRRAAAAMLGMEPADLGDEDDLVRCGLDSIRTMQLAGEWQRQGVEVKFADLFDRPTLAAWWELLSARPRRERPARETAPEVDQSAPFGLTPVQYAYWIGRQDRQVLGGVGCHFYVEFDGADVDVPRLEDAVHALFRRHALLRTRFLDDGTQQILDRTPWPGLTVHDLRGQPAETAAERLAALRDELSHRRLEVERGEVFDLRLSLLPGGAYRLHTGFDLLVADVRSIQIILEDLAALYSRPDDPLPELTYGFPTYLAEQEVRRREARRADREYWQERVADLPGGPQLPLAVEPERIGRVRVVRRDHWMPPERRRRLADRAREHGLTLPMVLATALAEVLGAWSGRPRFLLNLPLFDRQTLHPDVPLMVADFTNLLLLQVDLSEEMSFADRARTLQSRFQADVAHSAYSGVEVLRDLNRGRSAGQVSAPVVFTSAVGMGDLVGAEVQKSLGDLGWMLSQTPQVWLDHQVVEVDGGLLFNWDAVEELFPAGVLDAMAAAFAGLLARLAEGEWDGPVPDLLPHGQRAVRGQVNDTGGPVPPGLLHSGFFALAEREPGRVALAGDGVELSYGELAGRALRVAGALRSRGVEPGDAVTVSLPKGADQVVAVLGVLAAGGVYVPVGVDQPPARRDRIAALSRAVTSVEDVAALRGGVPLAGPVGVDPGAPAYVIFTSGSTGEPKGVEVSHRAALNTVVDVNERFGVGPGDRVLALSALDFDLSVWDVFGLLSAGGALVLITEDERRDAARWVEAVAGHGVTVWNTVPALLDMLLVAGETAPGALDGLRLAMVSGDWVGLDLPGRLADQAAGCRLIALGGATEAAIWSNFTDVPVPVPAHWTSVPYGRPLTNQRFRVVDGRGRDCPDWVPGELWIGGAGVALGYRGDPEVTAAKFVERDGGRWYRTGDLGRYWPDGTLEFLGRADHQVKVRGHRIELGEIESALHAHPDVGHAVVTTVGGKARRLAALVTAPGGTAPQGLREWLAERLPPYMVPEWFAALPDLPLSANGKVDRGAVRNILEGRLAGRTERSVPPVGPVETAVAEIWSELLGLPAVGRDQNFFTLGGDSLLATRLMTRLRAAGIGGAELSRLFETPVLADFAATLELGGAALAQRTLTPDTEHRHDPFPPTDVQRAYWIGRTDDFALGGVGCHFYTEYDVTGMDLARLEEAWNLLIGRHEMLRAEFLPDGRQRILPEVPRFSIPVTDVPGADDGTADRALANLRDAMSHQLIDATRWPLFDVRAVRYGDDRTRIGISFDNIILDALSTMNVLRELETLYTDPGAELPPVGMSFRDYVLGVQPDPAALEKARKYWSGRVTELPPAPQLPLAADPSQIGRPRFVRRQARLSPEKWQAVKESARRHALTPSTVLATAFAEVLGAWSARQDLTINLTLFDRREVHPDIDKVLGDFTSLLLVAYEPVAGESWLDGARRLQQQVVRDLEHSDASAIWVMRELARSTGSAEVSMPVVFTSTLGVTGDDPWNAGARLFAEPVWGVSQTPQVWLDHQVIEAEGGLLFNWDAVEELFPAGMLDAMFGAFAEMLEWLAGDDWDAAAPCPVPAGQLVVRSEANGTAGPVPEGNLHSGFFALAEREPGRVALAGDGVELSYGELAGRALRVAGALRSRGVEPGDAVAVTVPRGADQLVAVLGVLAAGATYVPVGVDQPPVRRDRIYRRAGVRLVLTGEPGVSPDVSPVSGSNGFPAGSPVGGSNGSPDSFPDGVERVPVMEAGGVPLAGPVGVDPDAPAYVIFTSGSTGEPKGVEVSHRAALNTVVDVNERFGVGPGDRVLALSALDFDLSVWDVFGLLSAGGALVLVEEEARREARRWAELMAAHGVTVWNTVPALLDMLLVAVPEGLPPGLRLAMVSGDWVGLDLPGRLAAAAPGCRLVALGGATEAAIWSNAFEVAEVDPRWRSIPYGFPLRNQCYRVVDGRGRDCPDWVPGELWIGGAGVALGYRGDPEVTAAKFVERDGGRWYRTGDLGRYWPDGTLEFLGRADHQVKVRGHRIELGEIESALHAHPDVDHAVVTTVGHPTRRLAALVVAAAGTGPRELRDWLAERLPPYAVPPTITMLDRFPLSANGKVDRGALAKLAERDGQGTDEDAPPSGPVEEALGRIWCELLGLDRVGRQQSFVALGGDSILAARLAEEIRIGFGADLALREIFAGPTVAEHAALIEQRRTETETAAFEEGVV</sequence>
<dbReference type="SUPFAM" id="SSF47336">
    <property type="entry name" value="ACP-like"/>
    <property type="match status" value="3"/>
</dbReference>
<gene>
    <name evidence="11" type="ORF">SAMN05216275_10422</name>
</gene>
<dbReference type="InterPro" id="IPR025110">
    <property type="entry name" value="AMP-bd_C"/>
</dbReference>
<dbReference type="CDD" id="cd19535">
    <property type="entry name" value="Cyc_NRPS"/>
    <property type="match status" value="2"/>
</dbReference>
<dbReference type="Gene3D" id="3.40.50.1820">
    <property type="entry name" value="alpha/beta hydrolase"/>
    <property type="match status" value="1"/>
</dbReference>
<evidence type="ECO:0000256" key="1">
    <source>
        <dbReference type="ARBA" id="ARBA00001957"/>
    </source>
</evidence>
<proteinExistence type="inferred from homology"/>
<dbReference type="EMBL" id="FOQY01000004">
    <property type="protein sequence ID" value="SFI59554.1"/>
    <property type="molecule type" value="Genomic_DNA"/>
</dbReference>
<dbReference type="InterPro" id="IPR001242">
    <property type="entry name" value="Condensation_dom"/>
</dbReference>
<dbReference type="PANTHER" id="PTHR45527:SF10">
    <property type="entry name" value="PYOCHELIN SYNTHASE PCHF"/>
    <property type="match status" value="1"/>
</dbReference>
<evidence type="ECO:0000256" key="4">
    <source>
        <dbReference type="ARBA" id="ARBA00016743"/>
    </source>
</evidence>
<protein>
    <recommendedName>
        <fullName evidence="4">Phenyloxazoline synthase MbtB</fullName>
    </recommendedName>
    <alternativeName>
        <fullName evidence="8">Mycobactin synthetase protein B</fullName>
    </alternativeName>
</protein>
<dbReference type="InterPro" id="IPR006162">
    <property type="entry name" value="Ppantetheine_attach_site"/>
</dbReference>
<dbReference type="Pfam" id="PF00668">
    <property type="entry name" value="Condensation"/>
    <property type="match status" value="2"/>
</dbReference>
<evidence type="ECO:0000256" key="9">
    <source>
        <dbReference type="SAM" id="MobiDB-lite"/>
    </source>
</evidence>
<dbReference type="SUPFAM" id="SSF52777">
    <property type="entry name" value="CoA-dependent acyltransferases"/>
    <property type="match status" value="4"/>
</dbReference>
<dbReference type="GO" id="GO:0005737">
    <property type="term" value="C:cytoplasm"/>
    <property type="evidence" value="ECO:0007669"/>
    <property type="project" value="TreeGrafter"/>
</dbReference>
<dbReference type="SUPFAM" id="SSF56801">
    <property type="entry name" value="Acetyl-CoA synthetase-like"/>
    <property type="match status" value="2"/>
</dbReference>
<comment type="cofactor">
    <cofactor evidence="1">
        <name>pantetheine 4'-phosphate</name>
        <dbReference type="ChEBI" id="CHEBI:47942"/>
    </cofactor>
</comment>
<dbReference type="FunFam" id="3.30.559.10:FF:000023">
    <property type="entry name" value="Non-ribosomal peptide synthetase"/>
    <property type="match status" value="2"/>
</dbReference>
<dbReference type="InterPro" id="IPR000873">
    <property type="entry name" value="AMP-dep_synth/lig_dom"/>
</dbReference>
<keyword evidence="7" id="KW-0436">Ligase</keyword>
<dbReference type="PROSITE" id="PS00455">
    <property type="entry name" value="AMP_BINDING"/>
    <property type="match status" value="2"/>
</dbReference>
<dbReference type="FunFam" id="3.30.559.30:FF:000006">
    <property type="entry name" value="Yersiniabactin polyketide/non-ribosomal peptide synthetase"/>
    <property type="match status" value="2"/>
</dbReference>
<feature type="region of interest" description="Disordered" evidence="9">
    <location>
        <begin position="120"/>
        <end position="167"/>
    </location>
</feature>
<dbReference type="Gene3D" id="3.30.559.30">
    <property type="entry name" value="Nonribosomal peptide synthetase, condensation domain"/>
    <property type="match status" value="2"/>
</dbReference>
<evidence type="ECO:0000313" key="12">
    <source>
        <dbReference type="Proteomes" id="UP000199111"/>
    </source>
</evidence>
<dbReference type="Gene3D" id="3.30.300.30">
    <property type="match status" value="3"/>
</dbReference>